<proteinExistence type="predicted"/>
<sequence>MTIAKSSLLGHTEANQLTEYFSCCFKLCCFYAIFPDGHCRSCCLLDKYMQVFDSIEVRDKCSPLQYALKRIISGELMNHFDSLLDFRTRMNLNNSPLFQQK</sequence>
<comment type="caution">
    <text evidence="1">The sequence shown here is derived from an EMBL/GenBank/DDBJ whole genome shotgun (WGS) entry which is preliminary data.</text>
</comment>
<dbReference type="Proteomes" id="UP001295684">
    <property type="component" value="Unassembled WGS sequence"/>
</dbReference>
<dbReference type="EMBL" id="CAMPGE010006995">
    <property type="protein sequence ID" value="CAI2365919.1"/>
    <property type="molecule type" value="Genomic_DNA"/>
</dbReference>
<organism evidence="1 2">
    <name type="scientific">Euplotes crassus</name>
    <dbReference type="NCBI Taxonomy" id="5936"/>
    <lineage>
        <taxon>Eukaryota</taxon>
        <taxon>Sar</taxon>
        <taxon>Alveolata</taxon>
        <taxon>Ciliophora</taxon>
        <taxon>Intramacronucleata</taxon>
        <taxon>Spirotrichea</taxon>
        <taxon>Hypotrichia</taxon>
        <taxon>Euplotida</taxon>
        <taxon>Euplotidae</taxon>
        <taxon>Moneuplotes</taxon>
    </lineage>
</organism>
<evidence type="ECO:0000313" key="2">
    <source>
        <dbReference type="Proteomes" id="UP001295684"/>
    </source>
</evidence>
<protein>
    <submittedName>
        <fullName evidence="1">Uncharacterized protein</fullName>
    </submittedName>
</protein>
<accession>A0AAD1X7E6</accession>
<name>A0AAD1X7E6_EUPCR</name>
<dbReference type="AlphaFoldDB" id="A0AAD1X7E6"/>
<reference evidence="1" key="1">
    <citation type="submission" date="2023-07" db="EMBL/GenBank/DDBJ databases">
        <authorList>
            <consortium name="AG Swart"/>
            <person name="Singh M."/>
            <person name="Singh A."/>
            <person name="Seah K."/>
            <person name="Emmerich C."/>
        </authorList>
    </citation>
    <scope>NUCLEOTIDE SEQUENCE</scope>
    <source>
        <strain evidence="1">DP1</strain>
    </source>
</reference>
<gene>
    <name evidence="1" type="ORF">ECRASSUSDP1_LOCUS7188</name>
</gene>
<keyword evidence="2" id="KW-1185">Reference proteome</keyword>
<evidence type="ECO:0000313" key="1">
    <source>
        <dbReference type="EMBL" id="CAI2365919.1"/>
    </source>
</evidence>